<keyword evidence="1" id="KW-0175">Coiled coil</keyword>
<name>A0A182SFA4_9DIPT</name>
<feature type="chain" id="PRO_5008135763" evidence="2">
    <location>
        <begin position="28"/>
        <end position="568"/>
    </location>
</feature>
<proteinExistence type="predicted"/>
<dbReference type="Pfam" id="PF16061">
    <property type="entry name" value="DUF4803"/>
    <property type="match status" value="1"/>
</dbReference>
<evidence type="ECO:0000256" key="2">
    <source>
        <dbReference type="SAM" id="SignalP"/>
    </source>
</evidence>
<dbReference type="EnsemblMetazoa" id="AMAM005639-RA">
    <property type="protein sequence ID" value="AMAM005639-PA"/>
    <property type="gene ID" value="AMAM005639"/>
</dbReference>
<feature type="coiled-coil region" evidence="1">
    <location>
        <begin position="254"/>
        <end position="281"/>
    </location>
</feature>
<evidence type="ECO:0000256" key="1">
    <source>
        <dbReference type="SAM" id="Coils"/>
    </source>
</evidence>
<feature type="signal peptide" evidence="2">
    <location>
        <begin position="1"/>
        <end position="27"/>
    </location>
</feature>
<protein>
    <submittedName>
        <fullName evidence="3">Uncharacterized protein</fullName>
    </submittedName>
</protein>
<evidence type="ECO:0000313" key="4">
    <source>
        <dbReference type="Proteomes" id="UP000075901"/>
    </source>
</evidence>
<dbReference type="PANTHER" id="PTHR47890:SF1">
    <property type="entry name" value="LD24308P"/>
    <property type="match status" value="1"/>
</dbReference>
<dbReference type="InterPro" id="IPR032062">
    <property type="entry name" value="DUF4803"/>
</dbReference>
<dbReference type="Proteomes" id="UP000075901">
    <property type="component" value="Unassembled WGS sequence"/>
</dbReference>
<organism evidence="3 4">
    <name type="scientific">Anopheles maculatus</name>
    <dbReference type="NCBI Taxonomy" id="74869"/>
    <lineage>
        <taxon>Eukaryota</taxon>
        <taxon>Metazoa</taxon>
        <taxon>Ecdysozoa</taxon>
        <taxon>Arthropoda</taxon>
        <taxon>Hexapoda</taxon>
        <taxon>Insecta</taxon>
        <taxon>Pterygota</taxon>
        <taxon>Neoptera</taxon>
        <taxon>Endopterygota</taxon>
        <taxon>Diptera</taxon>
        <taxon>Nematocera</taxon>
        <taxon>Culicoidea</taxon>
        <taxon>Culicidae</taxon>
        <taxon>Anophelinae</taxon>
        <taxon>Anopheles</taxon>
        <taxon>Anopheles maculatus group</taxon>
    </lineage>
</organism>
<keyword evidence="4" id="KW-1185">Reference proteome</keyword>
<keyword evidence="2" id="KW-0732">Signal</keyword>
<reference evidence="3" key="2">
    <citation type="submission" date="2020-05" db="UniProtKB">
        <authorList>
            <consortium name="EnsemblMetazoa"/>
        </authorList>
    </citation>
    <scope>IDENTIFICATION</scope>
    <source>
        <strain evidence="3">maculatus3</strain>
    </source>
</reference>
<dbReference type="VEuPathDB" id="VectorBase:AMAM005639"/>
<dbReference type="PANTHER" id="PTHR47890">
    <property type="entry name" value="LD24308P"/>
    <property type="match status" value="1"/>
</dbReference>
<accession>A0A182SFA4</accession>
<sequence length="568" mass="66164">MARGLPRTVVLLALLLICLYQPDPSHATQASSKTRKLQGASPIDALRERYLQLERRAWTIVNQIDAVDNQLEQDASHQRATIMRELVDIYLRFAETELTPEDAGDYRLLGRLAEWHLLEQNLLTVNKLFEVVYAFLREKAPRFAEQADVEATDYGRSGRDDLRLLTIDLAETILFDKRQPIQQQLEEIYNIMVRQALYYRASMAASSVLCSFGLSPQQMLYMLYESIAMTELKGYIMMQFSYALLKVQGKGNFTEESQARRNELQTRMSRAQQLMQSVMRQTSGEYWRCDPERGTHRENTTYVQFTRLLQGYIENEVDMNTDNTCRETCDHYQYGHEQHQCYKELYCSKQPKCAGRIYDCEYIDSDMWICPAAPGSQRRYEYIEYENGEIRGRKQHCPRGTSKVDSWWRWLFWHCSYCFCLCDDAGRHSDRYVSLRESVSNIQQNRVVTGLRFVKRNQMLHLIVQQGQLLPGGDIANDTLEWVVPKPFMHTDTGVRNGVDYHTLSYERRAIDLDDVHVHPGYVLTGVRFRTLGSHLNLEIRMTEMNFTAGTLIDPNQSIWIGSEDADR</sequence>
<dbReference type="AlphaFoldDB" id="A0A182SFA4"/>
<reference evidence="4" key="1">
    <citation type="submission" date="2013-09" db="EMBL/GenBank/DDBJ databases">
        <title>The Genome Sequence of Anopheles maculatus species B.</title>
        <authorList>
            <consortium name="The Broad Institute Genomics Platform"/>
            <person name="Neafsey D.E."/>
            <person name="Besansky N."/>
            <person name="Howell P."/>
            <person name="Walton C."/>
            <person name="Young S.K."/>
            <person name="Zeng Q."/>
            <person name="Gargeya S."/>
            <person name="Fitzgerald M."/>
            <person name="Haas B."/>
            <person name="Abouelleil A."/>
            <person name="Allen A.W."/>
            <person name="Alvarado L."/>
            <person name="Arachchi H.M."/>
            <person name="Berlin A.M."/>
            <person name="Chapman S.B."/>
            <person name="Gainer-Dewar J."/>
            <person name="Goldberg J."/>
            <person name="Griggs A."/>
            <person name="Gujja S."/>
            <person name="Hansen M."/>
            <person name="Howarth C."/>
            <person name="Imamovic A."/>
            <person name="Ireland A."/>
            <person name="Larimer J."/>
            <person name="McCowan C."/>
            <person name="Murphy C."/>
            <person name="Pearson M."/>
            <person name="Poon T.W."/>
            <person name="Priest M."/>
            <person name="Roberts A."/>
            <person name="Saif S."/>
            <person name="Shea T."/>
            <person name="Sisk P."/>
            <person name="Sykes S."/>
            <person name="Wortman J."/>
            <person name="Nusbaum C."/>
            <person name="Birren B."/>
        </authorList>
    </citation>
    <scope>NUCLEOTIDE SEQUENCE [LARGE SCALE GENOMIC DNA]</scope>
    <source>
        <strain evidence="4">maculatus3</strain>
    </source>
</reference>
<evidence type="ECO:0000313" key="3">
    <source>
        <dbReference type="EnsemblMetazoa" id="AMAM005639-PA"/>
    </source>
</evidence>